<keyword evidence="1 2" id="KW-0694">RNA-binding</keyword>
<dbReference type="CDD" id="cd00590">
    <property type="entry name" value="RRM_SF"/>
    <property type="match status" value="1"/>
</dbReference>
<gene>
    <name evidence="5" type="ORF">RAG0_08466</name>
</gene>
<dbReference type="Pfam" id="PF00076">
    <property type="entry name" value="RRM_1"/>
    <property type="match status" value="2"/>
</dbReference>
<feature type="region of interest" description="Disordered" evidence="3">
    <location>
        <begin position="381"/>
        <end position="404"/>
    </location>
</feature>
<dbReference type="Proteomes" id="UP000178912">
    <property type="component" value="Unassembled WGS sequence"/>
</dbReference>
<evidence type="ECO:0000256" key="2">
    <source>
        <dbReference type="PROSITE-ProRule" id="PRU00176"/>
    </source>
</evidence>
<name>A0A1E1KR14_9HELO</name>
<dbReference type="InterPro" id="IPR012677">
    <property type="entry name" value="Nucleotide-bd_a/b_plait_sf"/>
</dbReference>
<dbReference type="PANTHER" id="PTHR48025:SF1">
    <property type="entry name" value="RRM DOMAIN-CONTAINING PROTEIN"/>
    <property type="match status" value="1"/>
</dbReference>
<dbReference type="InterPro" id="IPR035979">
    <property type="entry name" value="RBD_domain_sf"/>
</dbReference>
<dbReference type="EMBL" id="FJUX01000045">
    <property type="protein sequence ID" value="CZT00437.1"/>
    <property type="molecule type" value="Genomic_DNA"/>
</dbReference>
<dbReference type="SUPFAM" id="SSF54928">
    <property type="entry name" value="RNA-binding domain, RBD"/>
    <property type="match status" value="1"/>
</dbReference>
<dbReference type="PROSITE" id="PS50102">
    <property type="entry name" value="RRM"/>
    <property type="match status" value="2"/>
</dbReference>
<feature type="region of interest" description="Disordered" evidence="3">
    <location>
        <begin position="29"/>
        <end position="209"/>
    </location>
</feature>
<feature type="compositionally biased region" description="Gly residues" evidence="3">
    <location>
        <begin position="129"/>
        <end position="147"/>
    </location>
</feature>
<evidence type="ECO:0000313" key="6">
    <source>
        <dbReference type="Proteomes" id="UP000178912"/>
    </source>
</evidence>
<evidence type="ECO:0000256" key="1">
    <source>
        <dbReference type="ARBA" id="ARBA00022884"/>
    </source>
</evidence>
<keyword evidence="6" id="KW-1185">Reference proteome</keyword>
<dbReference type="Gene3D" id="3.30.70.330">
    <property type="match status" value="2"/>
</dbReference>
<feature type="compositionally biased region" description="Gly residues" evidence="3">
    <location>
        <begin position="161"/>
        <end position="184"/>
    </location>
</feature>
<dbReference type="FunFam" id="3.30.70.330:FF:000843">
    <property type="entry name" value="Nucleic acid-binding protein"/>
    <property type="match status" value="1"/>
</dbReference>
<feature type="compositionally biased region" description="Basic and acidic residues" evidence="3">
    <location>
        <begin position="395"/>
        <end position="404"/>
    </location>
</feature>
<dbReference type="AlphaFoldDB" id="A0A1E1KR14"/>
<reference evidence="6" key="1">
    <citation type="submission" date="2016-03" db="EMBL/GenBank/DDBJ databases">
        <authorList>
            <person name="Guldener U."/>
        </authorList>
    </citation>
    <scope>NUCLEOTIDE SEQUENCE [LARGE SCALE GENOMIC DNA]</scope>
    <source>
        <strain evidence="6">04CH-RAC-A.6.1</strain>
    </source>
</reference>
<organism evidence="5 6">
    <name type="scientific">Rhynchosporium agropyri</name>
    <dbReference type="NCBI Taxonomy" id="914238"/>
    <lineage>
        <taxon>Eukaryota</taxon>
        <taxon>Fungi</taxon>
        <taxon>Dikarya</taxon>
        <taxon>Ascomycota</taxon>
        <taxon>Pezizomycotina</taxon>
        <taxon>Leotiomycetes</taxon>
        <taxon>Helotiales</taxon>
        <taxon>Ploettnerulaceae</taxon>
        <taxon>Rhynchosporium</taxon>
    </lineage>
</organism>
<dbReference type="PANTHER" id="PTHR48025">
    <property type="entry name" value="OS02G0815200 PROTEIN"/>
    <property type="match status" value="1"/>
</dbReference>
<dbReference type="InterPro" id="IPR050502">
    <property type="entry name" value="Euk_RNA-bind_prot"/>
</dbReference>
<feature type="compositionally biased region" description="Basic and acidic residues" evidence="3">
    <location>
        <begin position="104"/>
        <end position="128"/>
    </location>
</feature>
<feature type="compositionally biased region" description="Basic and acidic residues" evidence="3">
    <location>
        <begin position="185"/>
        <end position="197"/>
    </location>
</feature>
<feature type="domain" description="RRM" evidence="4">
    <location>
        <begin position="303"/>
        <end position="381"/>
    </location>
</feature>
<evidence type="ECO:0000256" key="3">
    <source>
        <dbReference type="SAM" id="MobiDB-lite"/>
    </source>
</evidence>
<feature type="compositionally biased region" description="Basic and acidic residues" evidence="3">
    <location>
        <begin position="148"/>
        <end position="160"/>
    </location>
</feature>
<feature type="domain" description="RRM" evidence="4">
    <location>
        <begin position="212"/>
        <end position="289"/>
    </location>
</feature>
<sequence length="404" mass="42722">MEPEELDAIAYQGGKDDGHLIRRSVARAASSSMASVRTINTSTPFALRSKTQQSSIISAIRKYSDDTGVPRSSDGENSAVRAAVESANENSSTPSSFNGGDRAYTPREPRQYDDRGGRPSYGDRDGGSRGRGGFGGRGGGRGGFGGDRGGRPSYGDRDGGRGGSYGGGRGGGFSGGRGGGYGGDRGGRGGMRDEGRGGGRSFGDRPAPVPSNGVYVGNLLFDVTGADIEKEFAEFGTITKCTLATDARGLSKGFAMIEFETIEQAAAAIEAKKDAVLEGRRLVVNFMNMTRRGNDAVENEPSKTLFIGNLAFEMSDADLNKLFRDIRNVIDVRVAIDRRTGQPRGFAHADFVDVESAIKGREALVGKEVYGRTLRIDYSAGSRDQRGDGGAPRGMPREEGESAY</sequence>
<proteinExistence type="predicted"/>
<dbReference type="SMART" id="SM00360">
    <property type="entry name" value="RRM"/>
    <property type="match status" value="2"/>
</dbReference>
<evidence type="ECO:0000313" key="5">
    <source>
        <dbReference type="EMBL" id="CZT00437.1"/>
    </source>
</evidence>
<protein>
    <recommendedName>
        <fullName evidence="4">RRM domain-containing protein</fullName>
    </recommendedName>
</protein>
<dbReference type="GO" id="GO:0005634">
    <property type="term" value="C:nucleus"/>
    <property type="evidence" value="ECO:0007669"/>
    <property type="project" value="TreeGrafter"/>
</dbReference>
<evidence type="ECO:0000259" key="4">
    <source>
        <dbReference type="PROSITE" id="PS50102"/>
    </source>
</evidence>
<dbReference type="OrthoDB" id="6730379at2759"/>
<dbReference type="InterPro" id="IPR000504">
    <property type="entry name" value="RRM_dom"/>
</dbReference>
<feature type="compositionally biased region" description="Polar residues" evidence="3">
    <location>
        <begin position="38"/>
        <end position="57"/>
    </location>
</feature>
<accession>A0A1E1KR14</accession>
<feature type="compositionally biased region" description="Polar residues" evidence="3">
    <location>
        <begin position="87"/>
        <end position="98"/>
    </location>
</feature>
<dbReference type="GO" id="GO:0003729">
    <property type="term" value="F:mRNA binding"/>
    <property type="evidence" value="ECO:0007669"/>
    <property type="project" value="TreeGrafter"/>
</dbReference>